<comment type="caution">
    <text evidence="1">The sequence shown here is derived from an EMBL/GenBank/DDBJ whole genome shotgun (WGS) entry which is preliminary data.</text>
</comment>
<dbReference type="EMBL" id="LKAM01000007">
    <property type="protein sequence ID" value="KUM47597.1"/>
    <property type="molecule type" value="Genomic_DNA"/>
</dbReference>
<keyword evidence="1" id="KW-0496">Mitochondrion</keyword>
<organism evidence="1">
    <name type="scientific">Picea glauca</name>
    <name type="common">White spruce</name>
    <name type="synonym">Pinus glauca</name>
    <dbReference type="NCBI Taxonomy" id="3330"/>
    <lineage>
        <taxon>Eukaryota</taxon>
        <taxon>Viridiplantae</taxon>
        <taxon>Streptophyta</taxon>
        <taxon>Embryophyta</taxon>
        <taxon>Tracheophyta</taxon>
        <taxon>Spermatophyta</taxon>
        <taxon>Pinopsida</taxon>
        <taxon>Pinidae</taxon>
        <taxon>Conifers I</taxon>
        <taxon>Pinales</taxon>
        <taxon>Pinaceae</taxon>
        <taxon>Picea</taxon>
    </lineage>
</organism>
<accession>A0A101LYF8</accession>
<evidence type="ECO:0000313" key="1">
    <source>
        <dbReference type="EMBL" id="KUM47597.1"/>
    </source>
</evidence>
<sequence>MTYLEPIHTSFFIRELVLRPCYPPITAPFILFLREFLLAATPNPSRGERLLSYFEYQSKASTPDPGEKFSFNELPILSASYLLSTAGSENSLQRVLPI</sequence>
<gene>
    <name evidence="1" type="ORF">ABT39_MTgene5783</name>
</gene>
<geneLocation type="mitochondrion" evidence="1"/>
<reference evidence="1" key="1">
    <citation type="journal article" date="2015" name="Genome Biol. Evol.">
        <title>Organellar Genomes of White Spruce (Picea glauca): Assembly and Annotation.</title>
        <authorList>
            <person name="Jackman S.D."/>
            <person name="Warren R.L."/>
            <person name="Gibb E.A."/>
            <person name="Vandervalk B.P."/>
            <person name="Mohamadi H."/>
            <person name="Chu J."/>
            <person name="Raymond A."/>
            <person name="Pleasance S."/>
            <person name="Coope R."/>
            <person name="Wildung M.R."/>
            <person name="Ritland C.E."/>
            <person name="Bousquet J."/>
            <person name="Jones S.J."/>
            <person name="Bohlmann J."/>
            <person name="Birol I."/>
        </authorList>
    </citation>
    <scope>NUCLEOTIDE SEQUENCE [LARGE SCALE GENOMIC DNA]</scope>
    <source>
        <tissue evidence="1">Flushing bud</tissue>
    </source>
</reference>
<dbReference type="AlphaFoldDB" id="A0A101LYF8"/>
<name>A0A101LYF8_PICGL</name>
<proteinExistence type="predicted"/>
<protein>
    <submittedName>
        <fullName evidence="1">Uncharacterized protein</fullName>
    </submittedName>
</protein>